<accession>A0A6A5UEW9</accession>
<sequence length="310" mass="33607">MPGTNLSLEDIAPPEIVVQSPSVPSMNLDYFTIPLSSKEMQEQRGNVVTSDPLLTDDREFDEVVAMAAASQSLLGKLDPIQPSGVAESLTEDEFALDSRKGSPLQAASPKGSEIDDIGAYMVYDNPAAVRDGQVQRENPTGMQSHHDNCIGSECTSTDFVTLIQRCDNTPRRGSHSPSVTHLPGPSSTLSSFPSSRTHSTDNTEAETASTDPTLHDGEKPLVIAEIPPFKIEPVEEEPRSSIDESKELQDIIHAYAGPMLYQLDRDEEQATEFSSQLLAEEEIVLGEMLSAEVKADVDLSIRILNRSLGG</sequence>
<proteinExistence type="predicted"/>
<dbReference type="EMBL" id="ML976984">
    <property type="protein sequence ID" value="KAF1959647.1"/>
    <property type="molecule type" value="Genomic_DNA"/>
</dbReference>
<protein>
    <submittedName>
        <fullName evidence="2">Uncharacterized protein</fullName>
    </submittedName>
</protein>
<name>A0A6A5UEW9_9PLEO</name>
<dbReference type="Proteomes" id="UP000800035">
    <property type="component" value="Unassembled WGS sequence"/>
</dbReference>
<reference evidence="2" key="1">
    <citation type="journal article" date="2020" name="Stud. Mycol.">
        <title>101 Dothideomycetes genomes: a test case for predicting lifestyles and emergence of pathogens.</title>
        <authorList>
            <person name="Haridas S."/>
            <person name="Albert R."/>
            <person name="Binder M."/>
            <person name="Bloem J."/>
            <person name="Labutti K."/>
            <person name="Salamov A."/>
            <person name="Andreopoulos B."/>
            <person name="Baker S."/>
            <person name="Barry K."/>
            <person name="Bills G."/>
            <person name="Bluhm B."/>
            <person name="Cannon C."/>
            <person name="Castanera R."/>
            <person name="Culley D."/>
            <person name="Daum C."/>
            <person name="Ezra D."/>
            <person name="Gonzalez J."/>
            <person name="Henrissat B."/>
            <person name="Kuo A."/>
            <person name="Liang C."/>
            <person name="Lipzen A."/>
            <person name="Lutzoni F."/>
            <person name="Magnuson J."/>
            <person name="Mondo S."/>
            <person name="Nolan M."/>
            <person name="Ohm R."/>
            <person name="Pangilinan J."/>
            <person name="Park H.-J."/>
            <person name="Ramirez L."/>
            <person name="Alfaro M."/>
            <person name="Sun H."/>
            <person name="Tritt A."/>
            <person name="Yoshinaga Y."/>
            <person name="Zwiers L.-H."/>
            <person name="Turgeon B."/>
            <person name="Goodwin S."/>
            <person name="Spatafora J."/>
            <person name="Crous P."/>
            <person name="Grigoriev I."/>
        </authorList>
    </citation>
    <scope>NUCLEOTIDE SEQUENCE</scope>
    <source>
        <strain evidence="2">CBS 675.92</strain>
    </source>
</reference>
<organism evidence="2 3">
    <name type="scientific">Byssothecium circinans</name>
    <dbReference type="NCBI Taxonomy" id="147558"/>
    <lineage>
        <taxon>Eukaryota</taxon>
        <taxon>Fungi</taxon>
        <taxon>Dikarya</taxon>
        <taxon>Ascomycota</taxon>
        <taxon>Pezizomycotina</taxon>
        <taxon>Dothideomycetes</taxon>
        <taxon>Pleosporomycetidae</taxon>
        <taxon>Pleosporales</taxon>
        <taxon>Massarineae</taxon>
        <taxon>Massarinaceae</taxon>
        <taxon>Byssothecium</taxon>
    </lineage>
</organism>
<feature type="region of interest" description="Disordered" evidence="1">
    <location>
        <begin position="168"/>
        <end position="216"/>
    </location>
</feature>
<feature type="compositionally biased region" description="Low complexity" evidence="1">
    <location>
        <begin position="183"/>
        <end position="197"/>
    </location>
</feature>
<evidence type="ECO:0000256" key="1">
    <source>
        <dbReference type="SAM" id="MobiDB-lite"/>
    </source>
</evidence>
<evidence type="ECO:0000313" key="3">
    <source>
        <dbReference type="Proteomes" id="UP000800035"/>
    </source>
</evidence>
<dbReference type="AlphaFoldDB" id="A0A6A5UEW9"/>
<keyword evidence="3" id="KW-1185">Reference proteome</keyword>
<gene>
    <name evidence="2" type="ORF">CC80DRAFT_307349</name>
</gene>
<evidence type="ECO:0000313" key="2">
    <source>
        <dbReference type="EMBL" id="KAF1959647.1"/>
    </source>
</evidence>
<dbReference type="OrthoDB" id="3795553at2759"/>